<dbReference type="RefSeq" id="WP_317974521.1">
    <property type="nucleotide sequence ID" value="NZ_BTFW01000001.1"/>
</dbReference>
<evidence type="ECO:0000259" key="2">
    <source>
        <dbReference type="Pfam" id="PF01757"/>
    </source>
</evidence>
<dbReference type="Proteomes" id="UP001187221">
    <property type="component" value="Unassembled WGS sequence"/>
</dbReference>
<keyword evidence="3" id="KW-0808">Transferase</keyword>
<comment type="caution">
    <text evidence="3">The sequence shown here is derived from an EMBL/GenBank/DDBJ whole genome shotgun (WGS) entry which is preliminary data.</text>
</comment>
<feature type="transmembrane region" description="Helical" evidence="1">
    <location>
        <begin position="208"/>
        <end position="227"/>
    </location>
</feature>
<accession>A0ABQ6P797</accession>
<keyword evidence="1" id="KW-1133">Transmembrane helix</keyword>
<feature type="transmembrane region" description="Helical" evidence="1">
    <location>
        <begin position="139"/>
        <end position="170"/>
    </location>
</feature>
<evidence type="ECO:0000256" key="1">
    <source>
        <dbReference type="SAM" id="Phobius"/>
    </source>
</evidence>
<reference evidence="3 4" key="1">
    <citation type="submission" date="2023-06" db="EMBL/GenBank/DDBJ databases">
        <title>Draft genome sequence of Novosphingobium sp. strain IK01.</title>
        <authorList>
            <person name="Hatamoto M."/>
            <person name="Ikarashi T."/>
            <person name="Yamaguchi T."/>
        </authorList>
    </citation>
    <scope>NUCLEOTIDE SEQUENCE [LARGE SCALE GENOMIC DNA]</scope>
    <source>
        <strain evidence="3 4">IK01</strain>
    </source>
</reference>
<protein>
    <submittedName>
        <fullName evidence="3">Acyltransferase</fullName>
    </submittedName>
</protein>
<keyword evidence="1" id="KW-0812">Transmembrane</keyword>
<keyword evidence="3" id="KW-0012">Acyltransferase</keyword>
<dbReference type="InterPro" id="IPR002656">
    <property type="entry name" value="Acyl_transf_3_dom"/>
</dbReference>
<dbReference type="Pfam" id="PF01757">
    <property type="entry name" value="Acyl_transf_3"/>
    <property type="match status" value="1"/>
</dbReference>
<feature type="transmembrane region" description="Helical" evidence="1">
    <location>
        <begin position="76"/>
        <end position="101"/>
    </location>
</feature>
<keyword evidence="4" id="KW-1185">Reference proteome</keyword>
<evidence type="ECO:0000313" key="4">
    <source>
        <dbReference type="Proteomes" id="UP001187221"/>
    </source>
</evidence>
<sequence>MLCIMGIVYVHAWTGLYGPSLSALADTPQGLLRWGLIELLGRSSVPLLSMISGWLVGPSLARRGWRRFLAGKVRAVLVPMVAWNLIAIVVVSGAALAGWLYAPHPEALNLAALDWLANELLAFRAPNEINVQMPFLRDLFVCLVAAPLLVRARTPVLGGIALMALVWSLFAGGLPWGFYVLQRPSILAFFVLGMLARRGDLAARVGGWPLELLVLPYLAMAALKIWLEVFDAAEEAAHPLVFALADLAMRAATALCFWALAWRLAGEGRMQRLGDGLLRAEPYVFLMFCAHLILIWCAGPAIGQITGPLGAPAYPLFLLGQPVLALGGAVVLGQALRRVHPGLARVLSGGRLE</sequence>
<feature type="transmembrane region" description="Helical" evidence="1">
    <location>
        <begin position="239"/>
        <end position="262"/>
    </location>
</feature>
<organism evidence="3 4">
    <name type="scientific">Novosphingobium pituita</name>
    <dbReference type="NCBI Taxonomy" id="3056842"/>
    <lineage>
        <taxon>Bacteria</taxon>
        <taxon>Pseudomonadati</taxon>
        <taxon>Pseudomonadota</taxon>
        <taxon>Alphaproteobacteria</taxon>
        <taxon>Sphingomonadales</taxon>
        <taxon>Sphingomonadaceae</taxon>
        <taxon>Novosphingobium</taxon>
    </lineage>
</organism>
<keyword evidence="1" id="KW-0472">Membrane</keyword>
<gene>
    <name evidence="3" type="ORF">NUTIK01_15320</name>
</gene>
<feature type="transmembrane region" description="Helical" evidence="1">
    <location>
        <begin position="283"/>
        <end position="302"/>
    </location>
</feature>
<evidence type="ECO:0000313" key="3">
    <source>
        <dbReference type="EMBL" id="GMM60755.1"/>
    </source>
</evidence>
<dbReference type="EMBL" id="BTFW01000001">
    <property type="protein sequence ID" value="GMM60755.1"/>
    <property type="molecule type" value="Genomic_DNA"/>
</dbReference>
<feature type="domain" description="Acyltransferase 3" evidence="2">
    <location>
        <begin position="2"/>
        <end position="308"/>
    </location>
</feature>
<dbReference type="GO" id="GO:0016746">
    <property type="term" value="F:acyltransferase activity"/>
    <property type="evidence" value="ECO:0007669"/>
    <property type="project" value="UniProtKB-KW"/>
</dbReference>
<feature type="transmembrane region" description="Helical" evidence="1">
    <location>
        <begin position="314"/>
        <end position="336"/>
    </location>
</feature>
<feature type="transmembrane region" description="Helical" evidence="1">
    <location>
        <begin position="35"/>
        <end position="56"/>
    </location>
</feature>
<name>A0ABQ6P797_9SPHN</name>
<proteinExistence type="predicted"/>